<dbReference type="Gene3D" id="3.30.460.30">
    <property type="entry name" value="Glutamyl-tRNA reductase, N-terminal domain"/>
    <property type="match status" value="1"/>
</dbReference>
<dbReference type="InterPro" id="IPR036343">
    <property type="entry name" value="GluRdtase_N_sf"/>
</dbReference>
<comment type="subunit">
    <text evidence="8">Homodimer.</text>
</comment>
<dbReference type="InterPro" id="IPR036291">
    <property type="entry name" value="NAD(P)-bd_dom_sf"/>
</dbReference>
<accession>A0A1B9E0J3</accession>
<comment type="catalytic activity">
    <reaction evidence="7 8 13">
        <text>(S)-4-amino-5-oxopentanoate + tRNA(Glu) + NADP(+) = L-glutamyl-tRNA(Glu) + NADPH + H(+)</text>
        <dbReference type="Rhea" id="RHEA:12344"/>
        <dbReference type="Rhea" id="RHEA-COMP:9663"/>
        <dbReference type="Rhea" id="RHEA-COMP:9680"/>
        <dbReference type="ChEBI" id="CHEBI:15378"/>
        <dbReference type="ChEBI" id="CHEBI:57501"/>
        <dbReference type="ChEBI" id="CHEBI:57783"/>
        <dbReference type="ChEBI" id="CHEBI:58349"/>
        <dbReference type="ChEBI" id="CHEBI:78442"/>
        <dbReference type="ChEBI" id="CHEBI:78520"/>
        <dbReference type="EC" id="1.2.1.70"/>
    </reaction>
</comment>
<feature type="binding site" evidence="8 10">
    <location>
        <position position="113"/>
    </location>
    <ligand>
        <name>substrate</name>
    </ligand>
</feature>
<comment type="similarity">
    <text evidence="2 8 13">Belongs to the glutamyl-tRNA reductase family.</text>
</comment>
<dbReference type="OrthoDB" id="110209at2"/>
<dbReference type="EMBL" id="LVEP01000029">
    <property type="protein sequence ID" value="OCB75428.1"/>
    <property type="molecule type" value="Genomic_DNA"/>
</dbReference>
<dbReference type="NCBIfam" id="TIGR01035">
    <property type="entry name" value="hemA"/>
    <property type="match status" value="1"/>
</dbReference>
<evidence type="ECO:0000256" key="2">
    <source>
        <dbReference type="ARBA" id="ARBA00005916"/>
    </source>
</evidence>
<dbReference type="InterPro" id="IPR000343">
    <property type="entry name" value="4pyrrol_synth_GluRdtase"/>
</dbReference>
<evidence type="ECO:0000256" key="8">
    <source>
        <dbReference type="HAMAP-Rule" id="MF_00087"/>
    </source>
</evidence>
<feature type="binding site" evidence="8 11">
    <location>
        <begin position="193"/>
        <end position="198"/>
    </location>
    <ligand>
        <name>NADP(+)</name>
        <dbReference type="ChEBI" id="CHEBI:58349"/>
    </ligand>
</feature>
<comment type="function">
    <text evidence="8">Catalyzes the NADPH-dependent reduction of glutamyl-tRNA(Glu) to glutamate 1-semialdehyde (GSA).</text>
</comment>
<comment type="pathway">
    <text evidence="1 8 13">Porphyrin-containing compound metabolism; protoporphyrin-IX biosynthesis; 5-aminolevulinate from L-glutamyl-tRNA(Glu): step 1/2.</text>
</comment>
<protein>
    <recommendedName>
        <fullName evidence="3 8">Glutamyl-tRNA reductase</fullName>
        <shortName evidence="8">GluTR</shortName>
        <ecNumber evidence="3 8">1.2.1.70</ecNumber>
    </recommendedName>
</protein>
<dbReference type="InterPro" id="IPR015896">
    <property type="entry name" value="4pyrrol_synth_GluRdtase_dimer"/>
</dbReference>
<dbReference type="UniPathway" id="UPA00251">
    <property type="reaction ID" value="UER00316"/>
</dbReference>
<dbReference type="EC" id="1.2.1.70" evidence="3 8"/>
<dbReference type="GO" id="GO:0050661">
    <property type="term" value="F:NADP binding"/>
    <property type="evidence" value="ECO:0007669"/>
    <property type="project" value="InterPro"/>
</dbReference>
<keyword evidence="4 8" id="KW-0521">NADP</keyword>
<feature type="active site" description="Nucleophile" evidence="8 9">
    <location>
        <position position="58"/>
    </location>
</feature>
<evidence type="ECO:0000259" key="16">
    <source>
        <dbReference type="Pfam" id="PF05201"/>
    </source>
</evidence>
<dbReference type="InterPro" id="IPR018214">
    <property type="entry name" value="GluRdtase_CS"/>
</dbReference>
<dbReference type="InterPro" id="IPR036453">
    <property type="entry name" value="GluRdtase_dimer_dom_sf"/>
</dbReference>
<feature type="domain" description="Tetrapyrrole biosynthesis glutamyl-tRNA reductase dimerisation" evidence="14">
    <location>
        <begin position="319"/>
        <end position="412"/>
    </location>
</feature>
<dbReference type="Pfam" id="PF05201">
    <property type="entry name" value="GlutR_N"/>
    <property type="match status" value="1"/>
</dbReference>
<dbReference type="AlphaFoldDB" id="A0A1B9E0J3"/>
<dbReference type="SUPFAM" id="SSF69075">
    <property type="entry name" value="Glutamyl tRNA-reductase dimerization domain"/>
    <property type="match status" value="1"/>
</dbReference>
<feature type="site" description="Important for activity" evidence="8 12">
    <location>
        <position position="103"/>
    </location>
</feature>
<evidence type="ECO:0000256" key="3">
    <source>
        <dbReference type="ARBA" id="ARBA00012970"/>
    </source>
</evidence>
<proteinExistence type="inferred from homology"/>
<feature type="binding site" evidence="8 10">
    <location>
        <begin position="118"/>
        <end position="120"/>
    </location>
    <ligand>
        <name>substrate</name>
    </ligand>
</feature>
<evidence type="ECO:0000313" key="17">
    <source>
        <dbReference type="EMBL" id="OCB75428.1"/>
    </source>
</evidence>
<dbReference type="InterPro" id="IPR006151">
    <property type="entry name" value="Shikm_DH/Glu-tRNA_Rdtase"/>
</dbReference>
<evidence type="ECO:0000256" key="10">
    <source>
        <dbReference type="PIRSR" id="PIRSR000445-2"/>
    </source>
</evidence>
<evidence type="ECO:0000259" key="15">
    <source>
        <dbReference type="Pfam" id="PF01488"/>
    </source>
</evidence>
<dbReference type="GO" id="GO:0008883">
    <property type="term" value="F:glutamyl-tRNA reductase activity"/>
    <property type="evidence" value="ECO:0007669"/>
    <property type="project" value="UniProtKB-UniRule"/>
</dbReference>
<organism evidence="17 18">
    <name type="scientific">Flavobacterium crassostreae</name>
    <dbReference type="NCBI Taxonomy" id="1763534"/>
    <lineage>
        <taxon>Bacteria</taxon>
        <taxon>Pseudomonadati</taxon>
        <taxon>Bacteroidota</taxon>
        <taxon>Flavobacteriia</taxon>
        <taxon>Flavobacteriales</taxon>
        <taxon>Flavobacteriaceae</taxon>
        <taxon>Flavobacterium</taxon>
    </lineage>
</organism>
<comment type="caution">
    <text evidence="17">The sequence shown here is derived from an EMBL/GenBank/DDBJ whole genome shotgun (WGS) entry which is preliminary data.</text>
</comment>
<evidence type="ECO:0000256" key="13">
    <source>
        <dbReference type="RuleBase" id="RU000584"/>
    </source>
</evidence>
<name>A0A1B9E0J3_9FLAO</name>
<dbReference type="Proteomes" id="UP000093510">
    <property type="component" value="Unassembled WGS sequence"/>
</dbReference>
<evidence type="ECO:0000256" key="1">
    <source>
        <dbReference type="ARBA" id="ARBA00005059"/>
    </source>
</evidence>
<evidence type="ECO:0000256" key="7">
    <source>
        <dbReference type="ARBA" id="ARBA00047464"/>
    </source>
</evidence>
<evidence type="ECO:0000256" key="9">
    <source>
        <dbReference type="PIRSR" id="PIRSR000445-1"/>
    </source>
</evidence>
<evidence type="ECO:0000256" key="12">
    <source>
        <dbReference type="PIRSR" id="PIRSR000445-4"/>
    </source>
</evidence>
<dbReference type="SUPFAM" id="SSF69742">
    <property type="entry name" value="Glutamyl tRNA-reductase catalytic, N-terminal domain"/>
    <property type="match status" value="1"/>
</dbReference>
<dbReference type="SUPFAM" id="SSF51735">
    <property type="entry name" value="NAD(P)-binding Rossmann-fold domains"/>
    <property type="match status" value="1"/>
</dbReference>
<feature type="binding site" evidence="8 10">
    <location>
        <position position="124"/>
    </location>
    <ligand>
        <name>substrate</name>
    </ligand>
</feature>
<evidence type="ECO:0000256" key="6">
    <source>
        <dbReference type="ARBA" id="ARBA00023244"/>
    </source>
</evidence>
<sequence length="418" mass="46885">MENSNQSKHHYFYSVGLSYKKADAEMRGKFSLDTLAKTRLLEQAKSEGIESLIVSSTCNRTEIYGFAEHPFQLIKLICENSNGSVEEFQKVGFVYKNQEAISHIFRVGTGLDSQILGDFEIISQIRSSFTQSKAMGLANNFIERLVNAVIQASKKIKNDTEISSGATSVSFAAVQYIIKNVEDIGNKNILLFGTGKIGRNTCENLVKHTKNEHITLINRTKDKAEKLAGKLNLIVKDYSELHLELQKADVVVVATGAQNPTVDKAILNLKKPLLILDLSIPKNVNADVESLDGVSLVHMDYLSQLTDETLENRKNHIPAAEAIIEEIKEEFNLWTKGRKFAPTIHALKEKLNAIKNSELNFQSKKITDFNEEQAEIISARIIQKITTQFANHLKDDNTMVDESIEWIEKVFKIGITAK</sequence>
<dbReference type="Gene3D" id="3.40.50.720">
    <property type="entry name" value="NAD(P)-binding Rossmann-like Domain"/>
    <property type="match status" value="1"/>
</dbReference>
<dbReference type="PIRSF" id="PIRSF000445">
    <property type="entry name" value="4pyrrol_synth_GluRdtase"/>
    <property type="match status" value="1"/>
</dbReference>
<dbReference type="Pfam" id="PF01488">
    <property type="entry name" value="Shikimate_DH"/>
    <property type="match status" value="1"/>
</dbReference>
<comment type="miscellaneous">
    <text evidence="8">During catalysis, the active site Cys acts as a nucleophile attacking the alpha-carbonyl group of tRNA-bound glutamate with the formation of a thioester intermediate between enzyme and glutamate, and the concomitant release of tRNA(Glu). The thioester intermediate is finally reduced by direct hydride transfer from NADPH, to form the product GSA.</text>
</comment>
<dbReference type="InterPro" id="IPR015895">
    <property type="entry name" value="4pyrrol_synth_GluRdtase_N"/>
</dbReference>
<evidence type="ECO:0000313" key="18">
    <source>
        <dbReference type="Proteomes" id="UP000093510"/>
    </source>
</evidence>
<dbReference type="Pfam" id="PF00745">
    <property type="entry name" value="GlutR_dimer"/>
    <property type="match status" value="1"/>
</dbReference>
<evidence type="ECO:0000259" key="14">
    <source>
        <dbReference type="Pfam" id="PF00745"/>
    </source>
</evidence>
<dbReference type="PANTHER" id="PTHR43013">
    <property type="entry name" value="GLUTAMYL-TRNA REDUCTASE"/>
    <property type="match status" value="1"/>
</dbReference>
<dbReference type="PROSITE" id="PS00747">
    <property type="entry name" value="GLUTR"/>
    <property type="match status" value="1"/>
</dbReference>
<dbReference type="PANTHER" id="PTHR43013:SF1">
    <property type="entry name" value="GLUTAMYL-TRNA REDUCTASE"/>
    <property type="match status" value="1"/>
</dbReference>
<comment type="domain">
    <text evidence="8">Possesses an unusual extended V-shaped dimeric structure with each monomer consisting of three distinct domains arranged along a curved 'spinal' alpha-helix. The N-terminal catalytic domain specifically recognizes the glutamate moiety of the substrate. The second domain is the NADPH-binding domain, and the third C-terminal domain is responsible for dimerization.</text>
</comment>
<dbReference type="STRING" id="1763534.GCA_001831475_00621"/>
<keyword evidence="18" id="KW-1185">Reference proteome</keyword>
<evidence type="ECO:0000256" key="4">
    <source>
        <dbReference type="ARBA" id="ARBA00022857"/>
    </source>
</evidence>
<dbReference type="HAMAP" id="MF_00087">
    <property type="entry name" value="Glu_tRNA_reductase"/>
    <property type="match status" value="1"/>
</dbReference>
<reference evidence="17 18" key="1">
    <citation type="submission" date="2016-03" db="EMBL/GenBank/DDBJ databases">
        <authorList>
            <person name="Ploux O."/>
        </authorList>
    </citation>
    <scope>NUCLEOTIDE SEQUENCE [LARGE SCALE GENOMIC DNA]</scope>
    <source>
        <strain evidence="17 18">LPB0076</strain>
    </source>
</reference>
<dbReference type="GO" id="GO:0019353">
    <property type="term" value="P:protoporphyrinogen IX biosynthetic process from glutamate"/>
    <property type="evidence" value="ECO:0007669"/>
    <property type="project" value="TreeGrafter"/>
</dbReference>
<dbReference type="RefSeq" id="WP_066335082.1">
    <property type="nucleotide sequence ID" value="NZ_CP017688.1"/>
</dbReference>
<gene>
    <name evidence="8" type="primary">hemA</name>
    <name evidence="17" type="ORF">LPBF_08535</name>
</gene>
<evidence type="ECO:0000256" key="5">
    <source>
        <dbReference type="ARBA" id="ARBA00023002"/>
    </source>
</evidence>
<keyword evidence="5 8" id="KW-0560">Oxidoreductase</keyword>
<feature type="binding site" evidence="8 10">
    <location>
        <begin position="57"/>
        <end position="60"/>
    </location>
    <ligand>
        <name>substrate</name>
    </ligand>
</feature>
<feature type="domain" description="Quinate/shikimate 5-dehydrogenase/glutamyl-tRNA reductase" evidence="15">
    <location>
        <begin position="179"/>
        <end position="304"/>
    </location>
</feature>
<evidence type="ECO:0000256" key="11">
    <source>
        <dbReference type="PIRSR" id="PIRSR000445-3"/>
    </source>
</evidence>
<keyword evidence="6 8" id="KW-0627">Porphyrin biosynthesis</keyword>
<feature type="domain" description="Glutamyl-tRNA reductase N-terminal" evidence="16">
    <location>
        <begin position="15"/>
        <end position="160"/>
    </location>
</feature>